<dbReference type="EMBL" id="JAYMGO010000008">
    <property type="protein sequence ID" value="KAL1269250.1"/>
    <property type="molecule type" value="Genomic_DNA"/>
</dbReference>
<reference evidence="1 2" key="1">
    <citation type="submission" date="2023-09" db="EMBL/GenBank/DDBJ databases">
        <authorList>
            <person name="Wang M."/>
        </authorList>
    </citation>
    <scope>NUCLEOTIDE SEQUENCE [LARGE SCALE GENOMIC DNA]</scope>
    <source>
        <strain evidence="1">GT-2023</strain>
        <tissue evidence="1">Liver</tissue>
    </source>
</reference>
<keyword evidence="2" id="KW-1185">Reference proteome</keyword>
<organism evidence="1 2">
    <name type="scientific">Cirrhinus molitorella</name>
    <name type="common">mud carp</name>
    <dbReference type="NCBI Taxonomy" id="172907"/>
    <lineage>
        <taxon>Eukaryota</taxon>
        <taxon>Metazoa</taxon>
        <taxon>Chordata</taxon>
        <taxon>Craniata</taxon>
        <taxon>Vertebrata</taxon>
        <taxon>Euteleostomi</taxon>
        <taxon>Actinopterygii</taxon>
        <taxon>Neopterygii</taxon>
        <taxon>Teleostei</taxon>
        <taxon>Ostariophysi</taxon>
        <taxon>Cypriniformes</taxon>
        <taxon>Cyprinidae</taxon>
        <taxon>Labeoninae</taxon>
        <taxon>Labeonini</taxon>
        <taxon>Cirrhinus</taxon>
    </lineage>
</organism>
<accession>A0ABR3MXB3</accession>
<sequence>MDSVSLNTSLFTGSQSISTDSPNLSMRSIGFTNDTDSSRSSTLLHWNFFLAANYISVGNCQRPVETTSTKANKTVGPIHHHHLLTEYLAVRDSLRPVGHSGIDYSPDSMTLPVRTYF</sequence>
<dbReference type="Proteomes" id="UP001558613">
    <property type="component" value="Unassembled WGS sequence"/>
</dbReference>
<proteinExistence type="predicted"/>
<gene>
    <name evidence="1" type="ORF">QQF64_031539</name>
</gene>
<evidence type="ECO:0000313" key="1">
    <source>
        <dbReference type="EMBL" id="KAL1269250.1"/>
    </source>
</evidence>
<evidence type="ECO:0000313" key="2">
    <source>
        <dbReference type="Proteomes" id="UP001558613"/>
    </source>
</evidence>
<name>A0ABR3MXB3_9TELE</name>
<protein>
    <submittedName>
        <fullName evidence="1">Uncharacterized protein</fullName>
    </submittedName>
</protein>
<comment type="caution">
    <text evidence="1">The sequence shown here is derived from an EMBL/GenBank/DDBJ whole genome shotgun (WGS) entry which is preliminary data.</text>
</comment>
<feature type="non-terminal residue" evidence="1">
    <location>
        <position position="117"/>
    </location>
</feature>